<accession>A0A1G8P9Q0</accession>
<sequence length="183" mass="21228">MRAATGIINTARLKLRPFTMEDAPGMHANWINDKDIQENYGEPVYSSIASVEELLYKWVLSYKKSDFYRWAIILKDHEDCIGQIAFCQVDMDHRLAEIEYCIGRSYQNNGYATEALTAVIQYTFTHTSLHRLQAYHRGKNAVSGKVMQKAHMQYEGTHKESYYYNDTGEYDDKHYYGIVKGAI</sequence>
<dbReference type="GO" id="GO:0016747">
    <property type="term" value="F:acyltransferase activity, transferring groups other than amino-acyl groups"/>
    <property type="evidence" value="ECO:0007669"/>
    <property type="project" value="InterPro"/>
</dbReference>
<proteinExistence type="predicted"/>
<dbReference type="OrthoDB" id="9798081at2"/>
<dbReference type="RefSeq" id="WP_090714105.1">
    <property type="nucleotide sequence ID" value="NZ_CBCSKY010000045.1"/>
</dbReference>
<organism evidence="2 3">
    <name type="scientific">Paenibacillus typhae</name>
    <dbReference type="NCBI Taxonomy" id="1174501"/>
    <lineage>
        <taxon>Bacteria</taxon>
        <taxon>Bacillati</taxon>
        <taxon>Bacillota</taxon>
        <taxon>Bacilli</taxon>
        <taxon>Bacillales</taxon>
        <taxon>Paenibacillaceae</taxon>
        <taxon>Paenibacillus</taxon>
    </lineage>
</organism>
<dbReference type="PROSITE" id="PS51186">
    <property type="entry name" value="GNAT"/>
    <property type="match status" value="1"/>
</dbReference>
<dbReference type="Proteomes" id="UP000199050">
    <property type="component" value="Unassembled WGS sequence"/>
</dbReference>
<keyword evidence="3" id="KW-1185">Reference proteome</keyword>
<dbReference type="InterPro" id="IPR051531">
    <property type="entry name" value="N-acetyltransferase"/>
</dbReference>
<dbReference type="Gene3D" id="3.40.630.30">
    <property type="match status" value="1"/>
</dbReference>
<dbReference type="PANTHER" id="PTHR43792">
    <property type="entry name" value="GNAT FAMILY, PUTATIVE (AFU_ORTHOLOGUE AFUA_3G00765)-RELATED-RELATED"/>
    <property type="match status" value="1"/>
</dbReference>
<name>A0A1G8P9Q0_9BACL</name>
<dbReference type="InterPro" id="IPR016181">
    <property type="entry name" value="Acyl_CoA_acyltransferase"/>
</dbReference>
<dbReference type="Pfam" id="PF13302">
    <property type="entry name" value="Acetyltransf_3"/>
    <property type="match status" value="1"/>
</dbReference>
<protein>
    <submittedName>
        <fullName evidence="2">Ribosomal-protein-alanine N-acetyltransferase</fullName>
    </submittedName>
</protein>
<evidence type="ECO:0000313" key="2">
    <source>
        <dbReference type="EMBL" id="SDI89028.1"/>
    </source>
</evidence>
<evidence type="ECO:0000259" key="1">
    <source>
        <dbReference type="PROSITE" id="PS51186"/>
    </source>
</evidence>
<keyword evidence="2" id="KW-0808">Transferase</keyword>
<feature type="domain" description="N-acetyltransferase" evidence="1">
    <location>
        <begin position="13"/>
        <end position="177"/>
    </location>
</feature>
<reference evidence="3" key="1">
    <citation type="submission" date="2016-10" db="EMBL/GenBank/DDBJ databases">
        <authorList>
            <person name="Varghese N."/>
            <person name="Submissions S."/>
        </authorList>
    </citation>
    <scope>NUCLEOTIDE SEQUENCE [LARGE SCALE GENOMIC DNA]</scope>
    <source>
        <strain evidence="3">CGMCC 1.11012</strain>
    </source>
</reference>
<dbReference type="AlphaFoldDB" id="A0A1G8P9Q0"/>
<dbReference type="STRING" id="1174501.SAMN05216192_109133"/>
<dbReference type="InterPro" id="IPR000182">
    <property type="entry name" value="GNAT_dom"/>
</dbReference>
<dbReference type="SUPFAM" id="SSF55729">
    <property type="entry name" value="Acyl-CoA N-acyltransferases (Nat)"/>
    <property type="match status" value="1"/>
</dbReference>
<evidence type="ECO:0000313" key="3">
    <source>
        <dbReference type="Proteomes" id="UP000199050"/>
    </source>
</evidence>
<gene>
    <name evidence="2" type="ORF">SAMN05216192_109133</name>
</gene>
<dbReference type="EMBL" id="FNDX01000009">
    <property type="protein sequence ID" value="SDI89028.1"/>
    <property type="molecule type" value="Genomic_DNA"/>
</dbReference>